<accession>K5VDI7</accession>
<proteinExistence type="predicted"/>
<sequence length="114" mass="12897">MADNESLSSELTRIDAAMHKIKNLRPTFFTLDDLDAELVSMTMVRALPTFYSHFASSLQLLDKLDKDTLQLPSLMRRPFALAPARQEQQLSCLLQRFSLSISVTFKCSAFAMHA</sequence>
<evidence type="ECO:0000313" key="1">
    <source>
        <dbReference type="EMBL" id="EKM49193.1"/>
    </source>
</evidence>
<evidence type="ECO:0000313" key="2">
    <source>
        <dbReference type="Proteomes" id="UP000008370"/>
    </source>
</evidence>
<dbReference type="Proteomes" id="UP000008370">
    <property type="component" value="Unassembled WGS sequence"/>
</dbReference>
<gene>
    <name evidence="1" type="ORF">PHACADRAFT_33583</name>
</gene>
<name>K5VDI7_PHACS</name>
<dbReference type="GeneID" id="18919825"/>
<dbReference type="EMBL" id="JH930512">
    <property type="protein sequence ID" value="EKM49193.1"/>
    <property type="molecule type" value="Genomic_DNA"/>
</dbReference>
<dbReference type="AlphaFoldDB" id="K5VDI7"/>
<protein>
    <submittedName>
        <fullName evidence="1">Uncharacterized protein</fullName>
    </submittedName>
</protein>
<dbReference type="RefSeq" id="XP_007402252.1">
    <property type="nucleotide sequence ID" value="XM_007402190.1"/>
</dbReference>
<reference evidence="1 2" key="1">
    <citation type="journal article" date="2012" name="BMC Genomics">
        <title>Comparative genomics of the white-rot fungi, Phanerochaete carnosa and P. chrysosporium, to elucidate the genetic basis of the distinct wood types they colonize.</title>
        <authorList>
            <person name="Suzuki H."/>
            <person name="MacDonald J."/>
            <person name="Syed K."/>
            <person name="Salamov A."/>
            <person name="Hori C."/>
            <person name="Aerts A."/>
            <person name="Henrissat B."/>
            <person name="Wiebenga A."/>
            <person name="vanKuyk P.A."/>
            <person name="Barry K."/>
            <person name="Lindquist E."/>
            <person name="LaButti K."/>
            <person name="Lapidus A."/>
            <person name="Lucas S."/>
            <person name="Coutinho P."/>
            <person name="Gong Y."/>
            <person name="Samejima M."/>
            <person name="Mahadevan R."/>
            <person name="Abou-Zaid M."/>
            <person name="de Vries R.P."/>
            <person name="Igarashi K."/>
            <person name="Yadav J.S."/>
            <person name="Grigoriev I.V."/>
            <person name="Master E.R."/>
        </authorList>
    </citation>
    <scope>NUCLEOTIDE SEQUENCE [LARGE SCALE GENOMIC DNA]</scope>
    <source>
        <strain evidence="1 2">HHB-10118-sp</strain>
    </source>
</reference>
<dbReference type="HOGENOM" id="CLU_2121910_0_0_1"/>
<dbReference type="KEGG" id="pco:PHACADRAFT_33583"/>
<dbReference type="InParanoid" id="K5VDI7"/>
<dbReference type="OrthoDB" id="3227225at2759"/>
<keyword evidence="2" id="KW-1185">Reference proteome</keyword>
<organism evidence="1 2">
    <name type="scientific">Phanerochaete carnosa (strain HHB-10118-sp)</name>
    <name type="common">White-rot fungus</name>
    <name type="synonym">Peniophora carnosa</name>
    <dbReference type="NCBI Taxonomy" id="650164"/>
    <lineage>
        <taxon>Eukaryota</taxon>
        <taxon>Fungi</taxon>
        <taxon>Dikarya</taxon>
        <taxon>Basidiomycota</taxon>
        <taxon>Agaricomycotina</taxon>
        <taxon>Agaricomycetes</taxon>
        <taxon>Polyporales</taxon>
        <taxon>Phanerochaetaceae</taxon>
        <taxon>Phanerochaete</taxon>
    </lineage>
</organism>